<dbReference type="PANTHER" id="PTHR47619:SF1">
    <property type="entry name" value="EXODEOXYRIBONUCLEASE WALJ"/>
    <property type="match status" value="1"/>
</dbReference>
<dbReference type="InterPro" id="IPR036866">
    <property type="entry name" value="RibonucZ/Hydroxyglut_hydro"/>
</dbReference>
<proteinExistence type="predicted"/>
<dbReference type="Gene3D" id="3.60.15.10">
    <property type="entry name" value="Ribonuclease Z/Hydroxyacylglutathione hydrolase-like"/>
    <property type="match status" value="1"/>
</dbReference>
<sequence length="110" mass="12589">MLERVRSANVLLLESNHDVRMLQDCPRRPWSLKQRILGRHGHLSNEAAADLAQEVMNQDLRHLYLGHLSRECNQPDLARKVMQERLNMMGASHVKLQVSAQDTPSATLEL</sequence>
<gene>
    <name evidence="1" type="ORF">SDC9_131450</name>
</gene>
<dbReference type="EMBL" id="VSSQ01032943">
    <property type="protein sequence ID" value="MPM84379.1"/>
    <property type="molecule type" value="Genomic_DNA"/>
</dbReference>
<protein>
    <recommendedName>
        <fullName evidence="2">Metallo-hydrolase YycJ</fullName>
    </recommendedName>
</protein>
<dbReference type="InterPro" id="IPR052533">
    <property type="entry name" value="WalJ/YycJ-like"/>
</dbReference>
<dbReference type="AlphaFoldDB" id="A0A645D585"/>
<dbReference type="PANTHER" id="PTHR47619">
    <property type="entry name" value="METALLO-HYDROLASE YYCJ-RELATED"/>
    <property type="match status" value="1"/>
</dbReference>
<name>A0A645D585_9ZZZZ</name>
<organism evidence="1">
    <name type="scientific">bioreactor metagenome</name>
    <dbReference type="NCBI Taxonomy" id="1076179"/>
    <lineage>
        <taxon>unclassified sequences</taxon>
        <taxon>metagenomes</taxon>
        <taxon>ecological metagenomes</taxon>
    </lineage>
</organism>
<comment type="caution">
    <text evidence="1">The sequence shown here is derived from an EMBL/GenBank/DDBJ whole genome shotgun (WGS) entry which is preliminary data.</text>
</comment>
<dbReference type="SUPFAM" id="SSF56281">
    <property type="entry name" value="Metallo-hydrolase/oxidoreductase"/>
    <property type="match status" value="1"/>
</dbReference>
<evidence type="ECO:0008006" key="2">
    <source>
        <dbReference type="Google" id="ProtNLM"/>
    </source>
</evidence>
<evidence type="ECO:0000313" key="1">
    <source>
        <dbReference type="EMBL" id="MPM84379.1"/>
    </source>
</evidence>
<reference evidence="1" key="1">
    <citation type="submission" date="2019-08" db="EMBL/GenBank/DDBJ databases">
        <authorList>
            <person name="Kucharzyk K."/>
            <person name="Murdoch R.W."/>
            <person name="Higgins S."/>
            <person name="Loffler F."/>
        </authorList>
    </citation>
    <scope>NUCLEOTIDE SEQUENCE</scope>
</reference>
<accession>A0A645D585</accession>